<name>A0ABT6J8I1_9GAMM</name>
<dbReference type="Proteomes" id="UP001156940">
    <property type="component" value="Unassembled WGS sequence"/>
</dbReference>
<accession>A0ABT6J8I1</accession>
<evidence type="ECO:0000313" key="2">
    <source>
        <dbReference type="EMBL" id="MDH5823137.1"/>
    </source>
</evidence>
<gene>
    <name evidence="2" type="ORF">QFW77_09065</name>
</gene>
<organism evidence="2 3">
    <name type="scientific">Luteimonas endophytica</name>
    <dbReference type="NCBI Taxonomy" id="3042023"/>
    <lineage>
        <taxon>Bacteria</taxon>
        <taxon>Pseudomonadati</taxon>
        <taxon>Pseudomonadota</taxon>
        <taxon>Gammaproteobacteria</taxon>
        <taxon>Lysobacterales</taxon>
        <taxon>Lysobacteraceae</taxon>
        <taxon>Luteimonas</taxon>
    </lineage>
</organism>
<evidence type="ECO:0000256" key="1">
    <source>
        <dbReference type="SAM" id="MobiDB-lite"/>
    </source>
</evidence>
<dbReference type="RefSeq" id="WP_280574246.1">
    <property type="nucleotide sequence ID" value="NZ_JARXRM010000030.1"/>
</dbReference>
<sequence length="166" mass="17319">MQLQLRERGPSVGIGQRGNRSDGPVPAAVRPGLAMFGMGIFLLPGRSGAGIRIMLVVTIVRLRLCLPMPGMGVGPWLTVARVGIRLKLGMAGMRVGTGLPVDRVPVARAGWAGRVVLGRPLIVRMRRRGLLGVGVGRGGQDEGDGEGEGASVHSSTLTSRIIPASM</sequence>
<comment type="caution">
    <text evidence="2">The sequence shown here is derived from an EMBL/GenBank/DDBJ whole genome shotgun (WGS) entry which is preliminary data.</text>
</comment>
<evidence type="ECO:0000313" key="3">
    <source>
        <dbReference type="Proteomes" id="UP001156940"/>
    </source>
</evidence>
<reference evidence="2 3" key="1">
    <citation type="submission" date="2023-04" db="EMBL/GenBank/DDBJ databases">
        <title>Luteimonas endophyticus RD2P54.</title>
        <authorList>
            <person name="Sun J.-Q."/>
        </authorList>
    </citation>
    <scope>NUCLEOTIDE SEQUENCE [LARGE SCALE GENOMIC DNA]</scope>
    <source>
        <strain evidence="2 3">RD2P54</strain>
    </source>
</reference>
<feature type="region of interest" description="Disordered" evidence="1">
    <location>
        <begin position="1"/>
        <end position="24"/>
    </location>
</feature>
<keyword evidence="3" id="KW-1185">Reference proteome</keyword>
<protein>
    <submittedName>
        <fullName evidence="2">Uncharacterized protein</fullName>
    </submittedName>
</protein>
<feature type="region of interest" description="Disordered" evidence="1">
    <location>
        <begin position="136"/>
        <end position="166"/>
    </location>
</feature>
<proteinExistence type="predicted"/>
<dbReference type="EMBL" id="JARXRM010000030">
    <property type="protein sequence ID" value="MDH5823137.1"/>
    <property type="molecule type" value="Genomic_DNA"/>
</dbReference>